<name>A0A1G2MYF9_9BACT</name>
<evidence type="ECO:0000256" key="1">
    <source>
        <dbReference type="ARBA" id="ARBA00010364"/>
    </source>
</evidence>
<comment type="caution">
    <text evidence="2">The sequence shown here is derived from an EMBL/GenBank/DDBJ whole genome shotgun (WGS) entry which is preliminary data.</text>
</comment>
<gene>
    <name evidence="2" type="ORF">A3D56_00025</name>
</gene>
<evidence type="ECO:0000313" key="2">
    <source>
        <dbReference type="EMBL" id="OHA28052.1"/>
    </source>
</evidence>
<organism evidence="2 3">
    <name type="scientific">Candidatus Taylorbacteria bacterium RIFCSPHIGHO2_02_FULL_45_35</name>
    <dbReference type="NCBI Taxonomy" id="1802311"/>
    <lineage>
        <taxon>Bacteria</taxon>
        <taxon>Candidatus Tayloriibacteriota</taxon>
    </lineage>
</organism>
<dbReference type="EMBL" id="MHRP01000001">
    <property type="protein sequence ID" value="OHA28052.1"/>
    <property type="molecule type" value="Genomic_DNA"/>
</dbReference>
<dbReference type="SMART" id="SM01152">
    <property type="entry name" value="DUF167"/>
    <property type="match status" value="1"/>
</dbReference>
<dbReference type="Proteomes" id="UP000177943">
    <property type="component" value="Unassembled WGS sequence"/>
</dbReference>
<dbReference type="Gene3D" id="3.30.1200.10">
    <property type="entry name" value="YggU-like"/>
    <property type="match status" value="1"/>
</dbReference>
<accession>A0A1G2MYF9</accession>
<proteinExistence type="inferred from homology"/>
<dbReference type="InterPro" id="IPR036591">
    <property type="entry name" value="YggU-like_sf"/>
</dbReference>
<dbReference type="AlphaFoldDB" id="A0A1G2MYF9"/>
<dbReference type="InterPro" id="IPR003746">
    <property type="entry name" value="DUF167"/>
</dbReference>
<protein>
    <submittedName>
        <fullName evidence="2">Uncharacterized protein</fullName>
    </submittedName>
</protein>
<dbReference type="NCBIfam" id="TIGR00251">
    <property type="entry name" value="DUF167 family protein"/>
    <property type="match status" value="1"/>
</dbReference>
<dbReference type="SUPFAM" id="SSF69786">
    <property type="entry name" value="YggU-like"/>
    <property type="match status" value="1"/>
</dbReference>
<sequence length="72" mass="8040">MYIKVHVQAGVKEEKFEKVAPDSFEVAVRQKAERGMANDRVLELVREHFGRSVGAIRIISGHHSPTKIISVG</sequence>
<dbReference type="Pfam" id="PF02594">
    <property type="entry name" value="DUF167"/>
    <property type="match status" value="1"/>
</dbReference>
<comment type="similarity">
    <text evidence="1">Belongs to the UPF0235 family.</text>
</comment>
<reference evidence="2 3" key="1">
    <citation type="journal article" date="2016" name="Nat. Commun.">
        <title>Thousands of microbial genomes shed light on interconnected biogeochemical processes in an aquifer system.</title>
        <authorList>
            <person name="Anantharaman K."/>
            <person name="Brown C.T."/>
            <person name="Hug L.A."/>
            <person name="Sharon I."/>
            <person name="Castelle C.J."/>
            <person name="Probst A.J."/>
            <person name="Thomas B.C."/>
            <person name="Singh A."/>
            <person name="Wilkins M.J."/>
            <person name="Karaoz U."/>
            <person name="Brodie E.L."/>
            <person name="Williams K.H."/>
            <person name="Hubbard S.S."/>
            <person name="Banfield J.F."/>
        </authorList>
    </citation>
    <scope>NUCLEOTIDE SEQUENCE [LARGE SCALE GENOMIC DNA]</scope>
</reference>
<evidence type="ECO:0000313" key="3">
    <source>
        <dbReference type="Proteomes" id="UP000177943"/>
    </source>
</evidence>